<keyword evidence="4" id="KW-0677">Repeat</keyword>
<dbReference type="PANTHER" id="PTHR47114:SF2">
    <property type="entry name" value="OLIGODENDROCYTE-MYELIN GLYCOPROTEIN"/>
    <property type="match status" value="1"/>
</dbReference>
<name>A0A4R1NBL8_9GAMM</name>
<organism evidence="5 6">
    <name type="scientific">Sodalis ligni</name>
    <dbReference type="NCBI Taxonomy" id="2697027"/>
    <lineage>
        <taxon>Bacteria</taxon>
        <taxon>Pseudomonadati</taxon>
        <taxon>Pseudomonadota</taxon>
        <taxon>Gammaproteobacteria</taxon>
        <taxon>Enterobacterales</taxon>
        <taxon>Bruguierivoracaceae</taxon>
        <taxon>Sodalis</taxon>
    </lineage>
</organism>
<evidence type="ECO:0000256" key="4">
    <source>
        <dbReference type="ARBA" id="ARBA00022737"/>
    </source>
</evidence>
<comment type="subcellular location">
    <subcellularLocation>
        <location evidence="1">Secreted</location>
    </subcellularLocation>
</comment>
<dbReference type="OrthoDB" id="6639009at2"/>
<protein>
    <recommendedName>
        <fullName evidence="7">Leucine rich repeat (LRR) protein</fullName>
    </recommendedName>
</protein>
<dbReference type="InterPro" id="IPR051071">
    <property type="entry name" value="LRR-bact_E3_ubiq_ligases"/>
</dbReference>
<evidence type="ECO:0000256" key="3">
    <source>
        <dbReference type="ARBA" id="ARBA00022614"/>
    </source>
</evidence>
<dbReference type="Proteomes" id="UP000294555">
    <property type="component" value="Unassembled WGS sequence"/>
</dbReference>
<dbReference type="EMBL" id="SJOI01000001">
    <property type="protein sequence ID" value="TCL03031.1"/>
    <property type="molecule type" value="Genomic_DNA"/>
</dbReference>
<accession>A0A4R1NBL8</accession>
<dbReference type="Gene3D" id="3.80.10.10">
    <property type="entry name" value="Ribonuclease Inhibitor"/>
    <property type="match status" value="1"/>
</dbReference>
<keyword evidence="3" id="KW-0433">Leucine-rich repeat</keyword>
<dbReference type="SUPFAM" id="SSF52058">
    <property type="entry name" value="L domain-like"/>
    <property type="match status" value="1"/>
</dbReference>
<dbReference type="InterPro" id="IPR032675">
    <property type="entry name" value="LRR_dom_sf"/>
</dbReference>
<proteinExistence type="inferred from homology"/>
<evidence type="ECO:0000313" key="5">
    <source>
        <dbReference type="EMBL" id="TCL03031.1"/>
    </source>
</evidence>
<dbReference type="GO" id="GO:0005576">
    <property type="term" value="C:extracellular region"/>
    <property type="evidence" value="ECO:0007669"/>
    <property type="project" value="UniProtKB-SubCell"/>
</dbReference>
<comment type="caution">
    <text evidence="5">The sequence shown here is derived from an EMBL/GenBank/DDBJ whole genome shotgun (WGS) entry which is preliminary data.</text>
</comment>
<dbReference type="PANTHER" id="PTHR47114">
    <property type="match status" value="1"/>
</dbReference>
<reference evidence="5 6" key="1">
    <citation type="submission" date="2019-02" db="EMBL/GenBank/DDBJ databases">
        <title>Investigation of anaerobic lignin degradation for improved lignocellulosic biofuels.</title>
        <authorList>
            <person name="Deangelis K."/>
        </authorList>
    </citation>
    <scope>NUCLEOTIDE SEQUENCE [LARGE SCALE GENOMIC DNA]</scope>
    <source>
        <strain evidence="5 6">159R</strain>
    </source>
</reference>
<evidence type="ECO:0008006" key="7">
    <source>
        <dbReference type="Google" id="ProtNLM"/>
    </source>
</evidence>
<sequence length="191" mass="22304">MRLVEYFTCCPKQDFSDGNARIRNWDWVPNYHGEWAGWVREAWGEEQRNRQVAFDRIMDGYNHRHEELDLSHLGLSCLPILPLFVKILNASHNKLTGLPLPYPDQMLKIDLSYNKIEKLPRKLLIQVQELNLIGNPLSIKFKKSLHFDFMDKVNFEDNTTVPHYPSHPISTANKGWASLQVSQLCSRMAKK</sequence>
<evidence type="ECO:0000256" key="1">
    <source>
        <dbReference type="ARBA" id="ARBA00004613"/>
    </source>
</evidence>
<evidence type="ECO:0000256" key="2">
    <source>
        <dbReference type="ARBA" id="ARBA00009868"/>
    </source>
</evidence>
<keyword evidence="6" id="KW-1185">Reference proteome</keyword>
<comment type="similarity">
    <text evidence="2">Belongs to the LRR-containing bacterial E3 ligase family.</text>
</comment>
<dbReference type="AlphaFoldDB" id="A0A4R1NBL8"/>
<gene>
    <name evidence="5" type="ORF">EZJ58_1072</name>
</gene>
<dbReference type="RefSeq" id="WP_132921933.1">
    <property type="nucleotide sequence ID" value="NZ_SJOI01000001.1"/>
</dbReference>
<evidence type="ECO:0000313" key="6">
    <source>
        <dbReference type="Proteomes" id="UP000294555"/>
    </source>
</evidence>